<reference evidence="2" key="2">
    <citation type="submission" date="2018-03" db="EMBL/GenBank/DDBJ databases">
        <title>The Triticum urartu genome reveals the dynamic nature of wheat genome evolution.</title>
        <authorList>
            <person name="Ling H."/>
            <person name="Ma B."/>
            <person name="Shi X."/>
            <person name="Liu H."/>
            <person name="Dong L."/>
            <person name="Sun H."/>
            <person name="Cao Y."/>
            <person name="Gao Q."/>
            <person name="Zheng S."/>
            <person name="Li Y."/>
            <person name="Yu Y."/>
            <person name="Du H."/>
            <person name="Qi M."/>
            <person name="Li Y."/>
            <person name="Yu H."/>
            <person name="Cui Y."/>
            <person name="Wang N."/>
            <person name="Chen C."/>
            <person name="Wu H."/>
            <person name="Zhao Y."/>
            <person name="Zhang J."/>
            <person name="Li Y."/>
            <person name="Zhou W."/>
            <person name="Zhang B."/>
            <person name="Hu W."/>
            <person name="Eijk M."/>
            <person name="Tang J."/>
            <person name="Witsenboer H."/>
            <person name="Zhao S."/>
            <person name="Li Z."/>
            <person name="Zhang A."/>
            <person name="Wang D."/>
            <person name="Liang C."/>
        </authorList>
    </citation>
    <scope>NUCLEOTIDE SEQUENCE [LARGE SCALE GENOMIC DNA]</scope>
    <source>
        <strain evidence="2">cv. G1812</strain>
    </source>
</reference>
<dbReference type="Proteomes" id="UP000015106">
    <property type="component" value="Chromosome 5"/>
</dbReference>
<evidence type="ECO:0000313" key="3">
    <source>
        <dbReference type="Proteomes" id="UP000015106"/>
    </source>
</evidence>
<accession>A0A8R7QG24</accession>
<keyword evidence="1" id="KW-0812">Transmembrane</keyword>
<reference evidence="3" key="1">
    <citation type="journal article" date="2013" name="Nature">
        <title>Draft genome of the wheat A-genome progenitor Triticum urartu.</title>
        <authorList>
            <person name="Ling H.Q."/>
            <person name="Zhao S."/>
            <person name="Liu D."/>
            <person name="Wang J."/>
            <person name="Sun H."/>
            <person name="Zhang C."/>
            <person name="Fan H."/>
            <person name="Li D."/>
            <person name="Dong L."/>
            <person name="Tao Y."/>
            <person name="Gao C."/>
            <person name="Wu H."/>
            <person name="Li Y."/>
            <person name="Cui Y."/>
            <person name="Guo X."/>
            <person name="Zheng S."/>
            <person name="Wang B."/>
            <person name="Yu K."/>
            <person name="Liang Q."/>
            <person name="Yang W."/>
            <person name="Lou X."/>
            <person name="Chen J."/>
            <person name="Feng M."/>
            <person name="Jian J."/>
            <person name="Zhang X."/>
            <person name="Luo G."/>
            <person name="Jiang Y."/>
            <person name="Liu J."/>
            <person name="Wang Z."/>
            <person name="Sha Y."/>
            <person name="Zhang B."/>
            <person name="Wu H."/>
            <person name="Tang D."/>
            <person name="Shen Q."/>
            <person name="Xue P."/>
            <person name="Zou S."/>
            <person name="Wang X."/>
            <person name="Liu X."/>
            <person name="Wang F."/>
            <person name="Yang Y."/>
            <person name="An X."/>
            <person name="Dong Z."/>
            <person name="Zhang K."/>
            <person name="Zhang X."/>
            <person name="Luo M.C."/>
            <person name="Dvorak J."/>
            <person name="Tong Y."/>
            <person name="Wang J."/>
            <person name="Yang H."/>
            <person name="Li Z."/>
            <person name="Wang D."/>
            <person name="Zhang A."/>
            <person name="Wang J."/>
        </authorList>
    </citation>
    <scope>NUCLEOTIDE SEQUENCE</scope>
    <source>
        <strain evidence="3">cv. G1812</strain>
    </source>
</reference>
<evidence type="ECO:0000256" key="1">
    <source>
        <dbReference type="SAM" id="Phobius"/>
    </source>
</evidence>
<sequence>MTAFRPANRPWRRITALPGFRNFTIFACSAAAAAEWVVWVWVVWE</sequence>
<evidence type="ECO:0000313" key="2">
    <source>
        <dbReference type="EnsemblPlants" id="TuG1812G0500002545.01.T01.cds299139"/>
    </source>
</evidence>
<name>A0A8R7QG24_TRIUA</name>
<keyword evidence="3" id="KW-1185">Reference proteome</keyword>
<dbReference type="AlphaFoldDB" id="A0A8R7QG24"/>
<reference evidence="2" key="3">
    <citation type="submission" date="2022-06" db="UniProtKB">
        <authorList>
            <consortium name="EnsemblPlants"/>
        </authorList>
    </citation>
    <scope>IDENTIFICATION</scope>
</reference>
<proteinExistence type="predicted"/>
<organism evidence="2 3">
    <name type="scientific">Triticum urartu</name>
    <name type="common">Red wild einkorn</name>
    <name type="synonym">Crithodium urartu</name>
    <dbReference type="NCBI Taxonomy" id="4572"/>
    <lineage>
        <taxon>Eukaryota</taxon>
        <taxon>Viridiplantae</taxon>
        <taxon>Streptophyta</taxon>
        <taxon>Embryophyta</taxon>
        <taxon>Tracheophyta</taxon>
        <taxon>Spermatophyta</taxon>
        <taxon>Magnoliopsida</taxon>
        <taxon>Liliopsida</taxon>
        <taxon>Poales</taxon>
        <taxon>Poaceae</taxon>
        <taxon>BOP clade</taxon>
        <taxon>Pooideae</taxon>
        <taxon>Triticodae</taxon>
        <taxon>Triticeae</taxon>
        <taxon>Triticinae</taxon>
        <taxon>Triticum</taxon>
    </lineage>
</organism>
<dbReference type="EnsemblPlants" id="TuG1812G0500002545.01.T01">
    <property type="protein sequence ID" value="TuG1812G0500002545.01.T01.cds299139"/>
    <property type="gene ID" value="TuG1812G0500002545.01"/>
</dbReference>
<keyword evidence="1" id="KW-1133">Transmembrane helix</keyword>
<keyword evidence="1" id="KW-0472">Membrane</keyword>
<protein>
    <submittedName>
        <fullName evidence="2">Uncharacterized protein</fullName>
    </submittedName>
</protein>
<feature type="transmembrane region" description="Helical" evidence="1">
    <location>
        <begin position="20"/>
        <end position="44"/>
    </location>
</feature>
<dbReference type="Gramene" id="TuG1812G0500002545.01.T01">
    <property type="protein sequence ID" value="TuG1812G0500002545.01.T01.cds299139"/>
    <property type="gene ID" value="TuG1812G0500002545.01"/>
</dbReference>